<gene>
    <name evidence="3" type="ORF">CQR37_04855</name>
</gene>
<evidence type="ECO:0000259" key="2">
    <source>
        <dbReference type="PROSITE" id="PS51194"/>
    </source>
</evidence>
<dbReference type="GO" id="GO:0016787">
    <property type="term" value="F:hydrolase activity"/>
    <property type="evidence" value="ECO:0007669"/>
    <property type="project" value="InterPro"/>
</dbReference>
<dbReference type="GO" id="GO:0003677">
    <property type="term" value="F:DNA binding"/>
    <property type="evidence" value="ECO:0007669"/>
    <property type="project" value="InterPro"/>
</dbReference>
<dbReference type="EMBL" id="PCGC01000007">
    <property type="protein sequence ID" value="PHL22187.1"/>
    <property type="molecule type" value="Genomic_DNA"/>
</dbReference>
<evidence type="ECO:0000259" key="1">
    <source>
        <dbReference type="PROSITE" id="PS51192"/>
    </source>
</evidence>
<sequence>MYQLRPYQIKLVQEARKHLSQGKKGVLIQSPPGSGKSVVIAEIVRLATRKGGTVLFLAHRRELLDNIRETLEQNEVDLSKVIILSAVMAKNRLNKLPKPSLIITDEGHHGKAKTYMDIYNHFKEIPRLGFTATPYRLNGEGFTDIYEEMVEGPSIQWLIDQHNLAPYRWYSIPLIDRSKVDFKNMSREAESSARLFESDATIQGDIVENYKKYADGQQAIVYAPTIQVSKMIVKWFNDNGIYAVHADGKTPTKERDDIMANFKSKKITILSNVDLISEGFNVPDVGVIILCRPTQSIVLHLQQSMRGMRYRENKTSIVLDHVGNGANLGLPTDKFEWSLSARKKKSNGSSSEAPRMTCSTCGQQFLLKSLLKIENKPHCPFCLQEIVSEKKENSVTFDEAVQMVELNAENAKLARLSRKKFSKKQSLELNYAIAKAKVSFEGKGNPLFKMFGSLTAYQGQHYSIDQLEELSLIKDVSMESILRAYKWALEKLNSKQEEPEWVKNTFY</sequence>
<dbReference type="InterPro" id="IPR001650">
    <property type="entry name" value="Helicase_C-like"/>
</dbReference>
<keyword evidence="3" id="KW-0378">Hydrolase</keyword>
<dbReference type="Gene3D" id="3.40.50.300">
    <property type="entry name" value="P-loop containing nucleotide triphosphate hydrolases"/>
    <property type="match status" value="2"/>
</dbReference>
<comment type="caution">
    <text evidence="3">The sequence shown here is derived from an EMBL/GenBank/DDBJ whole genome shotgun (WGS) entry which is preliminary data.</text>
</comment>
<dbReference type="GO" id="GO:0005524">
    <property type="term" value="F:ATP binding"/>
    <property type="evidence" value="ECO:0007669"/>
    <property type="project" value="InterPro"/>
</dbReference>
<feature type="domain" description="Helicase C-terminal" evidence="2">
    <location>
        <begin position="205"/>
        <end position="350"/>
    </location>
</feature>
<dbReference type="SMART" id="SM00490">
    <property type="entry name" value="HELICc"/>
    <property type="match status" value="1"/>
</dbReference>
<dbReference type="Pfam" id="PF04851">
    <property type="entry name" value="ResIII"/>
    <property type="match status" value="2"/>
</dbReference>
<accession>A0A2G0ECK2</accession>
<feature type="domain" description="Helicase ATP-binding" evidence="1">
    <location>
        <begin position="17"/>
        <end position="152"/>
    </location>
</feature>
<protein>
    <submittedName>
        <fullName evidence="3">ATP-dependent helicase</fullName>
    </submittedName>
</protein>
<organism evidence="3 4">
    <name type="scientific">Enterococcus faecium</name>
    <name type="common">Streptococcus faecium</name>
    <dbReference type="NCBI Taxonomy" id="1352"/>
    <lineage>
        <taxon>Bacteria</taxon>
        <taxon>Bacillati</taxon>
        <taxon>Bacillota</taxon>
        <taxon>Bacilli</taxon>
        <taxon>Lactobacillales</taxon>
        <taxon>Enterococcaceae</taxon>
        <taxon>Enterococcus</taxon>
    </lineage>
</organism>
<dbReference type="PROSITE" id="PS51194">
    <property type="entry name" value="HELICASE_CTER"/>
    <property type="match status" value="1"/>
</dbReference>
<dbReference type="RefSeq" id="WP_072538500.1">
    <property type="nucleotide sequence ID" value="NZ_PCGC01000007.1"/>
</dbReference>
<dbReference type="SUPFAM" id="SSF52540">
    <property type="entry name" value="P-loop containing nucleoside triphosphate hydrolases"/>
    <property type="match status" value="1"/>
</dbReference>
<keyword evidence="3" id="KW-0547">Nucleotide-binding</keyword>
<proteinExistence type="predicted"/>
<dbReference type="InterPro" id="IPR006935">
    <property type="entry name" value="Helicase/UvrB_N"/>
</dbReference>
<dbReference type="InterPro" id="IPR050742">
    <property type="entry name" value="Helicase_Restrict-Modif_Enz"/>
</dbReference>
<dbReference type="PANTHER" id="PTHR47396:SF1">
    <property type="entry name" value="ATP-DEPENDENT HELICASE IRC3-RELATED"/>
    <property type="match status" value="1"/>
</dbReference>
<keyword evidence="3" id="KW-0067">ATP-binding</keyword>
<dbReference type="Pfam" id="PF00271">
    <property type="entry name" value="Helicase_C"/>
    <property type="match status" value="1"/>
</dbReference>
<dbReference type="GO" id="GO:0005829">
    <property type="term" value="C:cytosol"/>
    <property type="evidence" value="ECO:0007669"/>
    <property type="project" value="TreeGrafter"/>
</dbReference>
<dbReference type="Proteomes" id="UP000224303">
    <property type="component" value="Unassembled WGS sequence"/>
</dbReference>
<evidence type="ECO:0000313" key="4">
    <source>
        <dbReference type="Proteomes" id="UP000224303"/>
    </source>
</evidence>
<dbReference type="InterPro" id="IPR027417">
    <property type="entry name" value="P-loop_NTPase"/>
</dbReference>
<keyword evidence="3" id="KW-0347">Helicase</keyword>
<reference evidence="3 4" key="1">
    <citation type="submission" date="2017-10" db="EMBL/GenBank/DDBJ databases">
        <title>Draft genomes of the Enterococcus faecium isolated from human feces before and after Helicobacter pylori eradication therapy.</title>
        <authorList>
            <person name="Prianichniikov N.A."/>
            <person name="Glushchenko O.E."/>
            <person name="Malakhova M.V."/>
        </authorList>
    </citation>
    <scope>NUCLEOTIDE SEQUENCE [LARGE SCALE GENOMIC DNA]</scope>
    <source>
        <strain evidence="3 4">Hp_5-7</strain>
    </source>
</reference>
<dbReference type="PROSITE" id="PS51192">
    <property type="entry name" value="HELICASE_ATP_BIND_1"/>
    <property type="match status" value="1"/>
</dbReference>
<name>A0A2G0ECK2_ENTFC</name>
<dbReference type="PANTHER" id="PTHR47396">
    <property type="entry name" value="TYPE I RESTRICTION ENZYME ECOKI R PROTEIN"/>
    <property type="match status" value="1"/>
</dbReference>
<dbReference type="AlphaFoldDB" id="A0A2G0ECK2"/>
<evidence type="ECO:0000313" key="3">
    <source>
        <dbReference type="EMBL" id="PHL22187.1"/>
    </source>
</evidence>
<dbReference type="InterPro" id="IPR014001">
    <property type="entry name" value="Helicase_ATP-bd"/>
</dbReference>
<dbReference type="GO" id="GO:0004386">
    <property type="term" value="F:helicase activity"/>
    <property type="evidence" value="ECO:0007669"/>
    <property type="project" value="UniProtKB-KW"/>
</dbReference>
<dbReference type="SMART" id="SM00487">
    <property type="entry name" value="DEXDc"/>
    <property type="match status" value="1"/>
</dbReference>